<comment type="caution">
    <text evidence="1">The sequence shown here is derived from an EMBL/GenBank/DDBJ whole genome shotgun (WGS) entry which is preliminary data.</text>
</comment>
<name>A0ABW5D4K0_9BACT</name>
<reference evidence="2" key="1">
    <citation type="journal article" date="2019" name="Int. J. Syst. Evol. Microbiol.">
        <title>The Global Catalogue of Microorganisms (GCM) 10K type strain sequencing project: providing services to taxonomists for standard genome sequencing and annotation.</title>
        <authorList>
            <consortium name="The Broad Institute Genomics Platform"/>
            <consortium name="The Broad Institute Genome Sequencing Center for Infectious Disease"/>
            <person name="Wu L."/>
            <person name="Ma J."/>
        </authorList>
    </citation>
    <scope>NUCLEOTIDE SEQUENCE [LARGE SCALE GENOMIC DNA]</scope>
    <source>
        <strain evidence="2">CGMCC 4.7106</strain>
    </source>
</reference>
<keyword evidence="2" id="KW-1185">Reference proteome</keyword>
<accession>A0ABW5D4K0</accession>
<organism evidence="1 2">
    <name type="scientific">Luteolibacter algae</name>
    <dbReference type="NCBI Taxonomy" id="454151"/>
    <lineage>
        <taxon>Bacteria</taxon>
        <taxon>Pseudomonadati</taxon>
        <taxon>Verrucomicrobiota</taxon>
        <taxon>Verrucomicrobiia</taxon>
        <taxon>Verrucomicrobiales</taxon>
        <taxon>Verrucomicrobiaceae</taxon>
        <taxon>Luteolibacter</taxon>
    </lineage>
</organism>
<dbReference type="RefSeq" id="WP_386818848.1">
    <property type="nucleotide sequence ID" value="NZ_JBHUIT010000003.1"/>
</dbReference>
<evidence type="ECO:0000313" key="2">
    <source>
        <dbReference type="Proteomes" id="UP001597375"/>
    </source>
</evidence>
<protein>
    <submittedName>
        <fullName evidence="1">Uncharacterized protein</fullName>
    </submittedName>
</protein>
<proteinExistence type="predicted"/>
<sequence>MNTAFVNKTYPDLYSRPSEHKFGNTWDTVAVARIIREKSTEGKSPAFLYLGREEAELLRTHLGQAFGEEAVSTLHETYYMGLKVVTVDAERYICTGGSKETRTIQAPNYRRAS</sequence>
<dbReference type="Proteomes" id="UP001597375">
    <property type="component" value="Unassembled WGS sequence"/>
</dbReference>
<gene>
    <name evidence="1" type="ORF">ACFSSA_04860</name>
</gene>
<dbReference type="EMBL" id="JBHUIT010000003">
    <property type="protein sequence ID" value="MFD2255998.1"/>
    <property type="molecule type" value="Genomic_DNA"/>
</dbReference>
<evidence type="ECO:0000313" key="1">
    <source>
        <dbReference type="EMBL" id="MFD2255998.1"/>
    </source>
</evidence>